<organism evidence="1 2">
    <name type="scientific">Paraburkholderia steynii</name>
    <dbReference type="NCBI Taxonomy" id="1245441"/>
    <lineage>
        <taxon>Bacteria</taxon>
        <taxon>Pseudomonadati</taxon>
        <taxon>Pseudomonadota</taxon>
        <taxon>Betaproteobacteria</taxon>
        <taxon>Burkholderiales</taxon>
        <taxon>Burkholderiaceae</taxon>
        <taxon>Paraburkholderia</taxon>
    </lineage>
</organism>
<name>A0A4R0X4W3_9BURK</name>
<evidence type="ECO:0000313" key="2">
    <source>
        <dbReference type="Proteomes" id="UP000294200"/>
    </source>
</evidence>
<dbReference type="AlphaFoldDB" id="A0A4R0X4W3"/>
<sequence length="74" mass="8553">MYAIIVPSMTQLSGSVRLWTCRNCNARFVFDEIEAQTDESGFFFICRDCDYRNRLVNVGPDATGRPQLIQRDDE</sequence>
<gene>
    <name evidence="1" type="ORF">BZM27_35610</name>
</gene>
<keyword evidence="2" id="KW-1185">Reference proteome</keyword>
<dbReference type="EMBL" id="MWML01000187">
    <property type="protein sequence ID" value="TCG05193.1"/>
    <property type="molecule type" value="Genomic_DNA"/>
</dbReference>
<reference evidence="1 2" key="1">
    <citation type="submission" date="2017-02" db="EMBL/GenBank/DDBJ databases">
        <title>Paraburkholderia sophoroidis sp. nov. and Paraburkholderia steynii sp. nov. rhizobial symbionts of the fynbos legume Hypocalyptus sophoroides.</title>
        <authorList>
            <person name="Steenkamp E.T."/>
            <person name="Beukes C.W."/>
            <person name="Van Zyl E."/>
            <person name="Avontuur J."/>
            <person name="Chan W.Y."/>
            <person name="Hassen A."/>
            <person name="Palmer M."/>
            <person name="Mthombeni L."/>
            <person name="Phalane F."/>
            <person name="Sereme K."/>
            <person name="Venter S.N."/>
        </authorList>
    </citation>
    <scope>NUCLEOTIDE SEQUENCE [LARGE SCALE GENOMIC DNA]</scope>
    <source>
        <strain evidence="1 2">HC1.1ba</strain>
    </source>
</reference>
<accession>A0A4R0X4W3</accession>
<evidence type="ECO:0000313" key="1">
    <source>
        <dbReference type="EMBL" id="TCG05193.1"/>
    </source>
</evidence>
<dbReference type="Proteomes" id="UP000294200">
    <property type="component" value="Unassembled WGS sequence"/>
</dbReference>
<proteinExistence type="predicted"/>
<protein>
    <submittedName>
        <fullName evidence="1">Uncharacterized protein</fullName>
    </submittedName>
</protein>
<comment type="caution">
    <text evidence="1">The sequence shown here is derived from an EMBL/GenBank/DDBJ whole genome shotgun (WGS) entry which is preliminary data.</text>
</comment>